<reference evidence="1" key="1">
    <citation type="submission" date="2020-10" db="EMBL/GenBank/DDBJ databases">
        <authorList>
            <person name="Gilroy R."/>
        </authorList>
    </citation>
    <scope>NUCLEOTIDE SEQUENCE</scope>
    <source>
        <strain evidence="1">G3-3990</strain>
    </source>
</reference>
<dbReference type="AlphaFoldDB" id="A0A9D9N5K5"/>
<gene>
    <name evidence="1" type="ORF">IAA73_11900</name>
</gene>
<protein>
    <submittedName>
        <fullName evidence="1">Nitrous oxide-stimulated promoter family protein</fullName>
    </submittedName>
</protein>
<organism evidence="1 2">
    <name type="scientific">Candidatus Gallipaludibacter merdavium</name>
    <dbReference type="NCBI Taxonomy" id="2840839"/>
    <lineage>
        <taxon>Bacteria</taxon>
        <taxon>Pseudomonadati</taxon>
        <taxon>Bacteroidota</taxon>
        <taxon>Bacteroidia</taxon>
        <taxon>Bacteroidales</taxon>
        <taxon>Candidatus Gallipaludibacter</taxon>
    </lineage>
</organism>
<sequence>MKEQSSKRIAREKRTVERMVRLYCRKNERHDSLCPACEELLVYAHKRLSACPFGENKPTCKRCSIHCYRPDMRERMRAVMRYAGPHMLFHHPIDTLKHAWQSLT</sequence>
<accession>A0A9D9N5K5</accession>
<dbReference type="Pfam" id="PF11756">
    <property type="entry name" value="YgbA_NO"/>
    <property type="match status" value="1"/>
</dbReference>
<dbReference type="EMBL" id="JADIMG010000110">
    <property type="protein sequence ID" value="MBO8461013.1"/>
    <property type="molecule type" value="Genomic_DNA"/>
</dbReference>
<dbReference type="Proteomes" id="UP000823641">
    <property type="component" value="Unassembled WGS sequence"/>
</dbReference>
<evidence type="ECO:0000313" key="2">
    <source>
        <dbReference type="Proteomes" id="UP000823641"/>
    </source>
</evidence>
<proteinExistence type="predicted"/>
<evidence type="ECO:0000313" key="1">
    <source>
        <dbReference type="EMBL" id="MBO8461013.1"/>
    </source>
</evidence>
<dbReference type="InterPro" id="IPR020483">
    <property type="entry name" value="Uncharacterised_YgbA"/>
</dbReference>
<reference evidence="1" key="2">
    <citation type="journal article" date="2021" name="PeerJ">
        <title>Extensive microbial diversity within the chicken gut microbiome revealed by metagenomics and culture.</title>
        <authorList>
            <person name="Gilroy R."/>
            <person name="Ravi A."/>
            <person name="Getino M."/>
            <person name="Pursley I."/>
            <person name="Horton D.L."/>
            <person name="Alikhan N.F."/>
            <person name="Baker D."/>
            <person name="Gharbi K."/>
            <person name="Hall N."/>
            <person name="Watson M."/>
            <person name="Adriaenssens E.M."/>
            <person name="Foster-Nyarko E."/>
            <person name="Jarju S."/>
            <person name="Secka A."/>
            <person name="Antonio M."/>
            <person name="Oren A."/>
            <person name="Chaudhuri R.R."/>
            <person name="La Ragione R."/>
            <person name="Hildebrand F."/>
            <person name="Pallen M.J."/>
        </authorList>
    </citation>
    <scope>NUCLEOTIDE SEQUENCE</scope>
    <source>
        <strain evidence="1">G3-3990</strain>
    </source>
</reference>
<dbReference type="NCBIfam" id="NF007714">
    <property type="entry name" value="PRK10410.1-2"/>
    <property type="match status" value="1"/>
</dbReference>
<comment type="caution">
    <text evidence="1">The sequence shown here is derived from an EMBL/GenBank/DDBJ whole genome shotgun (WGS) entry which is preliminary data.</text>
</comment>
<name>A0A9D9N5K5_9BACT</name>